<evidence type="ECO:0000313" key="3">
    <source>
        <dbReference type="Proteomes" id="UP000198741"/>
    </source>
</evidence>
<feature type="transmembrane region" description="Helical" evidence="1">
    <location>
        <begin position="75"/>
        <end position="96"/>
    </location>
</feature>
<evidence type="ECO:0000313" key="2">
    <source>
        <dbReference type="EMBL" id="SDO56180.1"/>
    </source>
</evidence>
<keyword evidence="3" id="KW-1185">Reference proteome</keyword>
<protein>
    <submittedName>
        <fullName evidence="2">Uncharacterized membrane protein</fullName>
    </submittedName>
</protein>
<gene>
    <name evidence="2" type="ORF">SAMN04515671_1335</name>
</gene>
<dbReference type="STRING" id="1090615.SAMN04515671_1335"/>
<evidence type="ECO:0000256" key="1">
    <source>
        <dbReference type="SAM" id="Phobius"/>
    </source>
</evidence>
<sequence length="186" mass="20877">MGPKTSSNTLSVPKVRARRTMATFMDGESFGTLSERFARYMGTSKFIVQMSVFILVWFAWNTLTPKGFRFDPYTFTFLTLLLSLQASYAAPLILLAQNRQDDRDRSEAKIDRARAEMDTEVNSHIARELSDVRNRLNDLTLDISQQRSGKGSPKDVSKRLDRIETAIAALVAQSAPPTAKIAVKAR</sequence>
<dbReference type="PANTHER" id="PTHR41386">
    <property type="entry name" value="INTEGRAL MEMBRANE PROTEIN-RELATED"/>
    <property type="match status" value="1"/>
</dbReference>
<organism evidence="2 3">
    <name type="scientific">Nakamurella panacisegetis</name>
    <dbReference type="NCBI Taxonomy" id="1090615"/>
    <lineage>
        <taxon>Bacteria</taxon>
        <taxon>Bacillati</taxon>
        <taxon>Actinomycetota</taxon>
        <taxon>Actinomycetes</taxon>
        <taxon>Nakamurellales</taxon>
        <taxon>Nakamurellaceae</taxon>
        <taxon>Nakamurella</taxon>
    </lineage>
</organism>
<name>A0A1H0KK91_9ACTN</name>
<keyword evidence="1" id="KW-1133">Transmembrane helix</keyword>
<accession>A0A1H0KK91</accession>
<dbReference type="Proteomes" id="UP000198741">
    <property type="component" value="Chromosome I"/>
</dbReference>
<dbReference type="EMBL" id="LT629710">
    <property type="protein sequence ID" value="SDO56180.1"/>
    <property type="molecule type" value="Genomic_DNA"/>
</dbReference>
<dbReference type="Pfam" id="PF06210">
    <property type="entry name" value="DUF1003"/>
    <property type="match status" value="1"/>
</dbReference>
<proteinExistence type="predicted"/>
<keyword evidence="1" id="KW-0472">Membrane</keyword>
<feature type="transmembrane region" description="Helical" evidence="1">
    <location>
        <begin position="46"/>
        <end position="63"/>
    </location>
</feature>
<dbReference type="AlphaFoldDB" id="A0A1H0KK91"/>
<dbReference type="InterPro" id="IPR010406">
    <property type="entry name" value="DUF1003"/>
</dbReference>
<dbReference type="PANTHER" id="PTHR41386:SF1">
    <property type="entry name" value="MEMBRANE PROTEIN"/>
    <property type="match status" value="1"/>
</dbReference>
<keyword evidence="1" id="KW-0812">Transmembrane</keyword>
<reference evidence="2 3" key="1">
    <citation type="submission" date="2016-10" db="EMBL/GenBank/DDBJ databases">
        <authorList>
            <person name="de Groot N.N."/>
        </authorList>
    </citation>
    <scope>NUCLEOTIDE SEQUENCE [LARGE SCALE GENOMIC DNA]</scope>
    <source>
        <strain evidence="3">P4-7,KCTC 19426,CECT 7604</strain>
    </source>
</reference>